<dbReference type="KEGG" id="ccin:107268285"/>
<organism evidence="2 3">
    <name type="scientific">Cephus cinctus</name>
    <name type="common">Wheat stem sawfly</name>
    <dbReference type="NCBI Taxonomy" id="211228"/>
    <lineage>
        <taxon>Eukaryota</taxon>
        <taxon>Metazoa</taxon>
        <taxon>Ecdysozoa</taxon>
        <taxon>Arthropoda</taxon>
        <taxon>Hexapoda</taxon>
        <taxon>Insecta</taxon>
        <taxon>Pterygota</taxon>
        <taxon>Neoptera</taxon>
        <taxon>Endopterygota</taxon>
        <taxon>Hymenoptera</taxon>
        <taxon>Cephoidea</taxon>
        <taxon>Cephidae</taxon>
        <taxon>Cephus</taxon>
    </lineage>
</organism>
<name>A0AAJ7BXK0_CEPCN</name>
<gene>
    <name evidence="3" type="primary">LOC107268285</name>
</gene>
<dbReference type="GeneID" id="107268285"/>
<evidence type="ECO:0000256" key="1">
    <source>
        <dbReference type="SAM" id="MobiDB-lite"/>
    </source>
</evidence>
<dbReference type="RefSeq" id="XP_015596400.1">
    <property type="nucleotide sequence ID" value="XM_015740914.2"/>
</dbReference>
<reference evidence="3" key="1">
    <citation type="submission" date="2025-08" db="UniProtKB">
        <authorList>
            <consortium name="RefSeq"/>
        </authorList>
    </citation>
    <scope>IDENTIFICATION</scope>
</reference>
<dbReference type="Proteomes" id="UP000694920">
    <property type="component" value="Unplaced"/>
</dbReference>
<evidence type="ECO:0000313" key="2">
    <source>
        <dbReference type="Proteomes" id="UP000694920"/>
    </source>
</evidence>
<feature type="region of interest" description="Disordered" evidence="1">
    <location>
        <begin position="17"/>
        <end position="76"/>
    </location>
</feature>
<feature type="compositionally biased region" description="Polar residues" evidence="1">
    <location>
        <begin position="38"/>
        <end position="49"/>
    </location>
</feature>
<keyword evidence="2" id="KW-1185">Reference proteome</keyword>
<proteinExistence type="predicted"/>
<sequence length="93" mass="10426">MGARGWEYEALPDLHTSTVVTPSSTPPNNAQKVPGSSPRVNFQPDNLATTRRRSSARLAAPSRRRSRSMSAWSDLSRSSFRMDERLLSRIQKP</sequence>
<protein>
    <submittedName>
        <fullName evidence="3">Uncharacterized protein LOC107268285 isoform X1</fullName>
    </submittedName>
</protein>
<dbReference type="AlphaFoldDB" id="A0AAJ7BXK0"/>
<evidence type="ECO:0000313" key="3">
    <source>
        <dbReference type="RefSeq" id="XP_015596400.1"/>
    </source>
</evidence>
<accession>A0AAJ7BXK0</accession>
<feature type="compositionally biased region" description="Low complexity" evidence="1">
    <location>
        <begin position="17"/>
        <end position="27"/>
    </location>
</feature>